<dbReference type="AlphaFoldDB" id="A0A934KGQ8"/>
<keyword evidence="3 11" id="KW-0548">Nucleotidyltransferase</keyword>
<evidence type="ECO:0000256" key="5">
    <source>
        <dbReference type="ARBA" id="ARBA00022723"/>
    </source>
</evidence>
<dbReference type="Pfam" id="PF20964">
    <property type="entry name" value="DnaX_C"/>
    <property type="match status" value="1"/>
</dbReference>
<evidence type="ECO:0000256" key="3">
    <source>
        <dbReference type="ARBA" id="ARBA00022695"/>
    </source>
</evidence>
<dbReference type="SMART" id="SM00382">
    <property type="entry name" value="AAA"/>
    <property type="match status" value="1"/>
</dbReference>
<evidence type="ECO:0000256" key="6">
    <source>
        <dbReference type="ARBA" id="ARBA00022741"/>
    </source>
</evidence>
<dbReference type="RefSeq" id="WP_338182000.1">
    <property type="nucleotide sequence ID" value="NZ_JAEKNQ010000057.1"/>
</dbReference>
<keyword evidence="5" id="KW-0479">Metal-binding</keyword>
<dbReference type="SUPFAM" id="SSF48019">
    <property type="entry name" value="post-AAA+ oligomerization domain-like"/>
    <property type="match status" value="1"/>
</dbReference>
<dbReference type="CDD" id="cd18137">
    <property type="entry name" value="HLD_clamp_pol_III_gamma_tau"/>
    <property type="match status" value="1"/>
</dbReference>
<dbReference type="PANTHER" id="PTHR11669:SF0">
    <property type="entry name" value="PROTEIN STICHEL-LIKE 2"/>
    <property type="match status" value="1"/>
</dbReference>
<dbReference type="InterPro" id="IPR022754">
    <property type="entry name" value="DNA_pol_III_gamma-3"/>
</dbReference>
<dbReference type="Pfam" id="PF12169">
    <property type="entry name" value="DNA_pol3_gamma3"/>
    <property type="match status" value="1"/>
</dbReference>
<keyword evidence="7" id="KW-0862">Zinc</keyword>
<keyword evidence="6 11" id="KW-0547">Nucleotide-binding</keyword>
<dbReference type="PANTHER" id="PTHR11669">
    <property type="entry name" value="REPLICATION FACTOR C / DNA POLYMERASE III GAMMA-TAU SUBUNIT"/>
    <property type="match status" value="1"/>
</dbReference>
<evidence type="ECO:0000256" key="11">
    <source>
        <dbReference type="RuleBase" id="RU364063"/>
    </source>
</evidence>
<name>A0A934KGQ8_9BACT</name>
<feature type="compositionally biased region" description="Pro residues" evidence="12">
    <location>
        <begin position="395"/>
        <end position="418"/>
    </location>
</feature>
<dbReference type="InterPro" id="IPR045085">
    <property type="entry name" value="HLD_clamp_pol_III_gamma_tau"/>
</dbReference>
<feature type="domain" description="AAA+ ATPase" evidence="13">
    <location>
        <begin position="37"/>
        <end position="181"/>
    </location>
</feature>
<evidence type="ECO:0000313" key="15">
    <source>
        <dbReference type="Proteomes" id="UP000620075"/>
    </source>
</evidence>
<reference evidence="14 15" key="1">
    <citation type="submission" date="2020-10" db="EMBL/GenBank/DDBJ databases">
        <title>Ca. Dormibacterota MAGs.</title>
        <authorList>
            <person name="Montgomery K."/>
        </authorList>
    </citation>
    <scope>NUCLEOTIDE SEQUENCE [LARGE SCALE GENOMIC DNA]</scope>
    <source>
        <strain evidence="14">SC8811_S16_3</strain>
    </source>
</reference>
<evidence type="ECO:0000256" key="12">
    <source>
        <dbReference type="SAM" id="MobiDB-lite"/>
    </source>
</evidence>
<dbReference type="GO" id="GO:0046872">
    <property type="term" value="F:metal ion binding"/>
    <property type="evidence" value="ECO:0007669"/>
    <property type="project" value="UniProtKB-KW"/>
</dbReference>
<evidence type="ECO:0000256" key="8">
    <source>
        <dbReference type="ARBA" id="ARBA00022840"/>
    </source>
</evidence>
<evidence type="ECO:0000259" key="13">
    <source>
        <dbReference type="SMART" id="SM00382"/>
    </source>
</evidence>
<dbReference type="Gene3D" id="3.40.50.300">
    <property type="entry name" value="P-loop containing nucleotide triphosphate hydrolases"/>
    <property type="match status" value="1"/>
</dbReference>
<dbReference type="InterPro" id="IPR048448">
    <property type="entry name" value="DnaX-like_C"/>
</dbReference>
<sequence>MTYQTLYRKYRSQTFADLVGQEATRRALQGAIGGDRVTHAYLFAGTRGTGKTSAARLLAKAVNCLQRACGSAEPCTRCESCRQIQNGTALDLIEIDAASNRGIDEIRDLREKVNLAPALGRRKIYIIDEAHMLTTEAFNALLKTLEEPPPHVVFVLCTTEANKVPATVVGRCQQFNFRRFNDEQITGRLQHVAQLEGIQVEPAALSLMAKVAQGSMRDAIGLLDQLVPLAGETITGTAARDLLGLADPRQVERIFDLVLAGRASEALTELARVYEAGGELRQLVRGLMERCRDLLLLAIERREEGRRAWLSSALDSLLHLDGEVRRHGEPRFLVEAALVRLAANAAPGDSQATGGVAVGVEQVTEVVAQSETATPTDFPPLPAPAAISEPVPVAGAPPPRDTAPPAPAGSPAPAPQSAPAPVGASSSSDSVEGWRGVLEQLSPKMKAYFRDAQPAVSGSRLSLTFAYAFHHKMAQENAGEIAPPVSAWLGEGATVEFLLQDAKAPAMRTAAATAAQSPEDDPLVKAAIRELEGKVLRVKQMPGPRAGSKSEL</sequence>
<dbReference type="InterPro" id="IPR027417">
    <property type="entry name" value="P-loop_NTPase"/>
</dbReference>
<dbReference type="GO" id="GO:0009360">
    <property type="term" value="C:DNA polymerase III complex"/>
    <property type="evidence" value="ECO:0007669"/>
    <property type="project" value="InterPro"/>
</dbReference>
<dbReference type="EMBL" id="JAEKNQ010000057">
    <property type="protein sequence ID" value="MBJ7604405.1"/>
    <property type="molecule type" value="Genomic_DNA"/>
</dbReference>
<evidence type="ECO:0000256" key="9">
    <source>
        <dbReference type="ARBA" id="ARBA00022932"/>
    </source>
</evidence>
<dbReference type="Pfam" id="PF22608">
    <property type="entry name" value="DNAX_ATPase_lid"/>
    <property type="match status" value="1"/>
</dbReference>
<keyword evidence="4 11" id="KW-0235">DNA replication</keyword>
<evidence type="ECO:0000256" key="4">
    <source>
        <dbReference type="ARBA" id="ARBA00022705"/>
    </source>
</evidence>
<feature type="region of interest" description="Disordered" evidence="12">
    <location>
        <begin position="371"/>
        <end position="431"/>
    </location>
</feature>
<dbReference type="GO" id="GO:0005524">
    <property type="term" value="F:ATP binding"/>
    <property type="evidence" value="ECO:0007669"/>
    <property type="project" value="UniProtKB-KW"/>
</dbReference>
<dbReference type="Gene3D" id="1.10.8.60">
    <property type="match status" value="1"/>
</dbReference>
<dbReference type="InterPro" id="IPR003593">
    <property type="entry name" value="AAA+_ATPase"/>
</dbReference>
<dbReference type="Proteomes" id="UP000620075">
    <property type="component" value="Unassembled WGS sequence"/>
</dbReference>
<dbReference type="EC" id="2.7.7.7" evidence="11"/>
<dbReference type="GO" id="GO:0003677">
    <property type="term" value="F:DNA binding"/>
    <property type="evidence" value="ECO:0007669"/>
    <property type="project" value="InterPro"/>
</dbReference>
<dbReference type="InterPro" id="IPR050238">
    <property type="entry name" value="DNA_Rep/Repair_Clamp_Loader"/>
</dbReference>
<evidence type="ECO:0000256" key="1">
    <source>
        <dbReference type="ARBA" id="ARBA00006360"/>
    </source>
</evidence>
<comment type="caution">
    <text evidence="14">The sequence shown here is derived from an EMBL/GenBank/DDBJ whole genome shotgun (WGS) entry which is preliminary data.</text>
</comment>
<comment type="catalytic activity">
    <reaction evidence="10 11">
        <text>DNA(n) + a 2'-deoxyribonucleoside 5'-triphosphate = DNA(n+1) + diphosphate</text>
        <dbReference type="Rhea" id="RHEA:22508"/>
        <dbReference type="Rhea" id="RHEA-COMP:17339"/>
        <dbReference type="Rhea" id="RHEA-COMP:17340"/>
        <dbReference type="ChEBI" id="CHEBI:33019"/>
        <dbReference type="ChEBI" id="CHEBI:61560"/>
        <dbReference type="ChEBI" id="CHEBI:173112"/>
        <dbReference type="EC" id="2.7.7.7"/>
    </reaction>
</comment>
<gene>
    <name evidence="11 14" type="primary">dnaX</name>
    <name evidence="14" type="ORF">JF888_14655</name>
</gene>
<protein>
    <recommendedName>
        <fullName evidence="11">DNA polymerase III subunit gamma/tau</fullName>
        <ecNumber evidence="11">2.7.7.7</ecNumber>
    </recommendedName>
</protein>
<dbReference type="NCBIfam" id="TIGR02397">
    <property type="entry name" value="dnaX_nterm"/>
    <property type="match status" value="1"/>
</dbReference>
<evidence type="ECO:0000256" key="10">
    <source>
        <dbReference type="ARBA" id="ARBA00049244"/>
    </source>
</evidence>
<keyword evidence="2 11" id="KW-0808">Transferase</keyword>
<dbReference type="GO" id="GO:0003887">
    <property type="term" value="F:DNA-directed DNA polymerase activity"/>
    <property type="evidence" value="ECO:0007669"/>
    <property type="project" value="UniProtKB-KW"/>
</dbReference>
<dbReference type="Pfam" id="PF13177">
    <property type="entry name" value="DNA_pol3_delta2"/>
    <property type="match status" value="1"/>
</dbReference>
<evidence type="ECO:0000256" key="2">
    <source>
        <dbReference type="ARBA" id="ARBA00022679"/>
    </source>
</evidence>
<dbReference type="NCBIfam" id="NF004046">
    <property type="entry name" value="PRK05563.1"/>
    <property type="match status" value="1"/>
</dbReference>
<organism evidence="14 15">
    <name type="scientific">Candidatus Dormiibacter inghamiae</name>
    <dbReference type="NCBI Taxonomy" id="3127013"/>
    <lineage>
        <taxon>Bacteria</taxon>
        <taxon>Bacillati</taxon>
        <taxon>Candidatus Dormiibacterota</taxon>
        <taxon>Candidatus Dormibacteria</taxon>
        <taxon>Candidatus Dormibacterales</taxon>
        <taxon>Candidatus Dormibacteraceae</taxon>
        <taxon>Candidatus Dormiibacter</taxon>
    </lineage>
</organism>
<proteinExistence type="inferred from homology"/>
<dbReference type="FunFam" id="1.10.8.60:FF:000013">
    <property type="entry name" value="DNA polymerase III subunit gamma/tau"/>
    <property type="match status" value="1"/>
</dbReference>
<dbReference type="InterPro" id="IPR012763">
    <property type="entry name" value="DNA_pol_III_sug/sutau_N"/>
</dbReference>
<comment type="subunit">
    <text evidence="11">DNA polymerase III contains a core (composed of alpha, epsilon and theta chains) that associates with a tau subunit. This core dimerizes to form the POLIII' complex. PolIII' associates with the gamma complex (composed of gamma, delta, delta', psi and chi chains) and with the beta chain to form the complete DNA polymerase III complex.</text>
</comment>
<dbReference type="InterPro" id="IPR008921">
    <property type="entry name" value="DNA_pol3_clamp-load_cplx_C"/>
</dbReference>
<keyword evidence="9 11" id="KW-0239">DNA-directed DNA polymerase</keyword>
<evidence type="ECO:0000313" key="14">
    <source>
        <dbReference type="EMBL" id="MBJ7604405.1"/>
    </source>
</evidence>
<evidence type="ECO:0000256" key="7">
    <source>
        <dbReference type="ARBA" id="ARBA00022833"/>
    </source>
</evidence>
<comment type="similarity">
    <text evidence="1 11">Belongs to the DnaX/STICHEL family.</text>
</comment>
<dbReference type="GO" id="GO:0006261">
    <property type="term" value="P:DNA-templated DNA replication"/>
    <property type="evidence" value="ECO:0007669"/>
    <property type="project" value="TreeGrafter"/>
</dbReference>
<dbReference type="CDD" id="cd00009">
    <property type="entry name" value="AAA"/>
    <property type="match status" value="1"/>
</dbReference>
<comment type="function">
    <text evidence="11">DNA polymerase III is a complex, multichain enzyme responsible for most of the replicative synthesis in bacteria. This DNA polymerase also exhibits 3' to 5' exonuclease activity.</text>
</comment>
<dbReference type="FunFam" id="3.40.50.300:FF:000014">
    <property type="entry name" value="DNA polymerase III subunit gamma/tau"/>
    <property type="match status" value="1"/>
</dbReference>
<dbReference type="SUPFAM" id="SSF52540">
    <property type="entry name" value="P-loop containing nucleoside triphosphate hydrolases"/>
    <property type="match status" value="1"/>
</dbReference>
<feature type="compositionally biased region" description="Low complexity" evidence="12">
    <location>
        <begin position="419"/>
        <end position="428"/>
    </location>
</feature>
<keyword evidence="8 11" id="KW-0067">ATP-binding</keyword>
<accession>A0A934KGQ8</accession>